<gene>
    <name evidence="3" type="ORF">GCM10010517_02590</name>
</gene>
<dbReference type="EMBL" id="BAAAVI010000001">
    <property type="protein sequence ID" value="GAA2846020.1"/>
    <property type="molecule type" value="Genomic_DNA"/>
</dbReference>
<feature type="region of interest" description="Disordered" evidence="1">
    <location>
        <begin position="1"/>
        <end position="210"/>
    </location>
</feature>
<accession>A0ABN3VP42</accession>
<keyword evidence="4" id="KW-1185">Reference proteome</keyword>
<feature type="compositionally biased region" description="Basic and acidic residues" evidence="1">
    <location>
        <begin position="74"/>
        <end position="83"/>
    </location>
</feature>
<organism evidence="3 4">
    <name type="scientific">Streptosporangium fragile</name>
    <dbReference type="NCBI Taxonomy" id="46186"/>
    <lineage>
        <taxon>Bacteria</taxon>
        <taxon>Bacillati</taxon>
        <taxon>Actinomycetota</taxon>
        <taxon>Actinomycetes</taxon>
        <taxon>Streptosporangiales</taxon>
        <taxon>Streptosporangiaceae</taxon>
        <taxon>Streptosporangium</taxon>
    </lineage>
</organism>
<feature type="compositionally biased region" description="Acidic residues" evidence="1">
    <location>
        <begin position="136"/>
        <end position="147"/>
    </location>
</feature>
<sequence>MEPDNQGEETMKEHTPRHDPHSRFEDEGIPDLQDGTPQQQWAVDPQEAPLPGDRPVGVDEFGTTVDEQIQGESLDSRLDREIPEEQPMFGADAEADARPAGAGADAGAGGDLDPEVPSGLTPGTGAESGLGVGSDLDTDYQPDDGVDPEWSAQPEEPSGAVWDEPRRAGRLVDPDEGARPDTEPDLVAEEVGPDAGGYSAEEAAMRVEPE</sequence>
<comment type="caution">
    <text evidence="3">The sequence shown here is derived from an EMBL/GenBank/DDBJ whole genome shotgun (WGS) entry which is preliminary data.</text>
</comment>
<dbReference type="Proteomes" id="UP001500831">
    <property type="component" value="Unassembled WGS sequence"/>
</dbReference>
<protein>
    <submittedName>
        <fullName evidence="3">DUF5709 domain-containing protein</fullName>
    </submittedName>
</protein>
<reference evidence="3 4" key="1">
    <citation type="journal article" date="2019" name="Int. J. Syst. Evol. Microbiol.">
        <title>The Global Catalogue of Microorganisms (GCM) 10K type strain sequencing project: providing services to taxonomists for standard genome sequencing and annotation.</title>
        <authorList>
            <consortium name="The Broad Institute Genomics Platform"/>
            <consortium name="The Broad Institute Genome Sequencing Center for Infectious Disease"/>
            <person name="Wu L."/>
            <person name="Ma J."/>
        </authorList>
    </citation>
    <scope>NUCLEOTIDE SEQUENCE [LARGE SCALE GENOMIC DNA]</scope>
    <source>
        <strain evidence="3 4">JCM 6242</strain>
    </source>
</reference>
<evidence type="ECO:0000313" key="3">
    <source>
        <dbReference type="EMBL" id="GAA2846020.1"/>
    </source>
</evidence>
<dbReference type="InterPro" id="IPR043763">
    <property type="entry name" value="DUF5709"/>
</dbReference>
<feature type="compositionally biased region" description="Basic and acidic residues" evidence="1">
    <location>
        <begin position="9"/>
        <end position="26"/>
    </location>
</feature>
<name>A0ABN3VP42_9ACTN</name>
<evidence type="ECO:0000256" key="1">
    <source>
        <dbReference type="SAM" id="MobiDB-lite"/>
    </source>
</evidence>
<feature type="domain" description="DUF5709" evidence="2">
    <location>
        <begin position="164"/>
        <end position="210"/>
    </location>
</feature>
<dbReference type="Pfam" id="PF18970">
    <property type="entry name" value="DUF5709"/>
    <property type="match status" value="1"/>
</dbReference>
<evidence type="ECO:0000313" key="4">
    <source>
        <dbReference type="Proteomes" id="UP001500831"/>
    </source>
</evidence>
<proteinExistence type="predicted"/>
<feature type="compositionally biased region" description="Acidic residues" evidence="1">
    <location>
        <begin position="183"/>
        <end position="192"/>
    </location>
</feature>
<evidence type="ECO:0000259" key="2">
    <source>
        <dbReference type="Pfam" id="PF18970"/>
    </source>
</evidence>
<feature type="compositionally biased region" description="Basic and acidic residues" evidence="1">
    <location>
        <begin position="163"/>
        <end position="182"/>
    </location>
</feature>